<reference evidence="9" key="1">
    <citation type="submission" date="2014-07" db="EMBL/GenBank/DDBJ databases">
        <authorList>
            <person name="Martin A.A"/>
            <person name="De Silva N."/>
        </authorList>
    </citation>
    <scope>NUCLEOTIDE SEQUENCE</scope>
</reference>
<feature type="domain" description="C2H2-type" evidence="8">
    <location>
        <begin position="43"/>
        <end position="71"/>
    </location>
</feature>
<evidence type="ECO:0000313" key="10">
    <source>
        <dbReference type="WBParaSite" id="SVE_1922700.1"/>
    </source>
</evidence>
<evidence type="ECO:0000256" key="1">
    <source>
        <dbReference type="ARBA" id="ARBA00022723"/>
    </source>
</evidence>
<keyword evidence="3 5" id="KW-0863">Zinc-finger</keyword>
<dbReference type="PROSITE" id="PS50157">
    <property type="entry name" value="ZINC_FINGER_C2H2_2"/>
    <property type="match status" value="3"/>
</dbReference>
<feature type="compositionally biased region" description="Basic residues" evidence="7">
    <location>
        <begin position="328"/>
        <end position="337"/>
    </location>
</feature>
<protein>
    <submittedName>
        <fullName evidence="10">C2H2-type domain-containing protein</fullName>
    </submittedName>
</protein>
<dbReference type="SUPFAM" id="SSF57667">
    <property type="entry name" value="beta-beta-alpha zinc fingers"/>
    <property type="match status" value="2"/>
</dbReference>
<dbReference type="GO" id="GO:0005634">
    <property type="term" value="C:nucleus"/>
    <property type="evidence" value="ECO:0007669"/>
    <property type="project" value="TreeGrafter"/>
</dbReference>
<keyword evidence="2" id="KW-0677">Repeat</keyword>
<dbReference type="InterPro" id="IPR036236">
    <property type="entry name" value="Znf_C2H2_sf"/>
</dbReference>
<dbReference type="STRING" id="75913.A0A0K0G3C6"/>
<feature type="compositionally biased region" description="Polar residues" evidence="7">
    <location>
        <begin position="292"/>
        <end position="302"/>
    </location>
</feature>
<evidence type="ECO:0000259" key="8">
    <source>
        <dbReference type="PROSITE" id="PS50157"/>
    </source>
</evidence>
<dbReference type="Pfam" id="PF00096">
    <property type="entry name" value="zf-C2H2"/>
    <property type="match status" value="1"/>
</dbReference>
<dbReference type="PANTHER" id="PTHR24408:SF47">
    <property type="entry name" value="ZINC FINGER PROTEIN HAM-2"/>
    <property type="match status" value="1"/>
</dbReference>
<sequence>MPYRSELKRPDLKGQFPCSVCGKVFCHSSSLSRHRMQAHFKSYTCSQCNQEISSSETLRSHMFRIHQISRMFMCRCCNWAFADKTSLHIHMQSMNKDGNPGDVYVLARSSTEAGSFRNEMSSDGESRTSNASSPLTMRIQSPAEASEAKGTLPFSAENLGLDFGKTFFGSDKISNNIKTSIFPQFNEGMDMLMKLKNQQPQIGKTPTVQDLLGQNSLLNCWLATNPLCQNNIFDLSNPNLLNLGKLSSLPVSGKRPEGSVTAEIVNNGNNRKDEISVKTEECNSESGKSDILENSPSKTSPSFLDNLFSKKLAVFSGNDDNNQSTSRTNKRKARKPQQLKDTSFNSSNDNDELEPQAKISNLSYLVEHLNSNSKNDDKLNENQEQHSPAISDSHTCESGQNNSTNSCSLDKCDNCKSVQKQNIVLQEENNKVRRRMSKIENAVYKFEKAIKEYSNKTLPENMKSEMINLVDTCFKACTDDETISSSDNYDSSESTELLGSGIFGAPLFTPLNKISSI</sequence>
<dbReference type="WBParaSite" id="SVE_1922700.1">
    <property type="protein sequence ID" value="SVE_1922700.1"/>
    <property type="gene ID" value="SVE_1922700"/>
</dbReference>
<feature type="domain" description="C2H2-type" evidence="8">
    <location>
        <begin position="72"/>
        <end position="100"/>
    </location>
</feature>
<dbReference type="InterPro" id="IPR013087">
    <property type="entry name" value="Znf_C2H2_type"/>
</dbReference>
<evidence type="ECO:0000256" key="5">
    <source>
        <dbReference type="PROSITE-ProRule" id="PRU00042"/>
    </source>
</evidence>
<feature type="region of interest" description="Disordered" evidence="7">
    <location>
        <begin position="372"/>
        <end position="400"/>
    </location>
</feature>
<feature type="compositionally biased region" description="Polar residues" evidence="7">
    <location>
        <begin position="318"/>
        <end position="327"/>
    </location>
</feature>
<feature type="compositionally biased region" description="Basic and acidic residues" evidence="7">
    <location>
        <begin position="374"/>
        <end position="384"/>
    </location>
</feature>
<keyword evidence="6" id="KW-0175">Coiled coil</keyword>
<dbReference type="PANTHER" id="PTHR24408">
    <property type="entry name" value="ZINC FINGER PROTEIN"/>
    <property type="match status" value="1"/>
</dbReference>
<feature type="compositionally biased region" description="Polar residues" evidence="7">
    <location>
        <begin position="385"/>
        <end position="400"/>
    </location>
</feature>
<feature type="coiled-coil region" evidence="6">
    <location>
        <begin position="415"/>
        <end position="442"/>
    </location>
</feature>
<feature type="region of interest" description="Disordered" evidence="7">
    <location>
        <begin position="277"/>
        <end position="302"/>
    </location>
</feature>
<evidence type="ECO:0000256" key="3">
    <source>
        <dbReference type="ARBA" id="ARBA00022771"/>
    </source>
</evidence>
<evidence type="ECO:0000256" key="6">
    <source>
        <dbReference type="SAM" id="Coils"/>
    </source>
</evidence>
<evidence type="ECO:0000313" key="9">
    <source>
        <dbReference type="Proteomes" id="UP000035680"/>
    </source>
</evidence>
<feature type="compositionally biased region" description="Polar residues" evidence="7">
    <location>
        <begin position="339"/>
        <end position="348"/>
    </location>
</feature>
<dbReference type="Proteomes" id="UP000035680">
    <property type="component" value="Unassembled WGS sequence"/>
</dbReference>
<dbReference type="SMART" id="SM00355">
    <property type="entry name" value="ZnF_C2H2"/>
    <property type="match status" value="3"/>
</dbReference>
<dbReference type="GO" id="GO:0008270">
    <property type="term" value="F:zinc ion binding"/>
    <property type="evidence" value="ECO:0007669"/>
    <property type="project" value="UniProtKB-KW"/>
</dbReference>
<accession>A0A0K0G3C6</accession>
<name>A0A0K0G3C6_STRVS</name>
<feature type="region of interest" description="Disordered" evidence="7">
    <location>
        <begin position="315"/>
        <end position="354"/>
    </location>
</feature>
<dbReference type="GO" id="GO:0043565">
    <property type="term" value="F:sequence-specific DNA binding"/>
    <property type="evidence" value="ECO:0007669"/>
    <property type="project" value="TreeGrafter"/>
</dbReference>
<feature type="compositionally biased region" description="Basic and acidic residues" evidence="7">
    <location>
        <begin position="277"/>
        <end position="291"/>
    </location>
</feature>
<dbReference type="Gene3D" id="3.30.160.60">
    <property type="entry name" value="Classic Zinc Finger"/>
    <property type="match status" value="1"/>
</dbReference>
<keyword evidence="1" id="KW-0479">Metal-binding</keyword>
<dbReference type="AlphaFoldDB" id="A0A0K0G3C6"/>
<evidence type="ECO:0000256" key="4">
    <source>
        <dbReference type="ARBA" id="ARBA00022833"/>
    </source>
</evidence>
<feature type="region of interest" description="Disordered" evidence="7">
    <location>
        <begin position="115"/>
        <end position="135"/>
    </location>
</feature>
<reference evidence="10" key="2">
    <citation type="submission" date="2015-08" db="UniProtKB">
        <authorList>
            <consortium name="WormBaseParasite"/>
        </authorList>
    </citation>
    <scope>IDENTIFICATION</scope>
</reference>
<feature type="domain" description="C2H2-type" evidence="8">
    <location>
        <begin position="16"/>
        <end position="44"/>
    </location>
</feature>
<evidence type="ECO:0000256" key="2">
    <source>
        <dbReference type="ARBA" id="ARBA00022737"/>
    </source>
</evidence>
<evidence type="ECO:0000256" key="7">
    <source>
        <dbReference type="SAM" id="MobiDB-lite"/>
    </source>
</evidence>
<dbReference type="GO" id="GO:0000981">
    <property type="term" value="F:DNA-binding transcription factor activity, RNA polymerase II-specific"/>
    <property type="evidence" value="ECO:0007669"/>
    <property type="project" value="TreeGrafter"/>
</dbReference>
<proteinExistence type="predicted"/>
<keyword evidence="4" id="KW-0862">Zinc</keyword>
<keyword evidence="9" id="KW-1185">Reference proteome</keyword>
<organism evidence="9 10">
    <name type="scientific">Strongyloides venezuelensis</name>
    <name type="common">Threadworm</name>
    <dbReference type="NCBI Taxonomy" id="75913"/>
    <lineage>
        <taxon>Eukaryota</taxon>
        <taxon>Metazoa</taxon>
        <taxon>Ecdysozoa</taxon>
        <taxon>Nematoda</taxon>
        <taxon>Chromadorea</taxon>
        <taxon>Rhabditida</taxon>
        <taxon>Tylenchina</taxon>
        <taxon>Panagrolaimomorpha</taxon>
        <taxon>Strongyloidoidea</taxon>
        <taxon>Strongyloididae</taxon>
        <taxon>Strongyloides</taxon>
    </lineage>
</organism>
<dbReference type="PROSITE" id="PS00028">
    <property type="entry name" value="ZINC_FINGER_C2H2_1"/>
    <property type="match status" value="2"/>
</dbReference>